<dbReference type="STRING" id="573413.Spirs_2605"/>
<gene>
    <name evidence="2" type="ordered locus">Spirs_2605</name>
</gene>
<dbReference type="Gene3D" id="3.30.420.40">
    <property type="match status" value="2"/>
</dbReference>
<evidence type="ECO:0000313" key="2">
    <source>
        <dbReference type="EMBL" id="ADK81715.1"/>
    </source>
</evidence>
<dbReference type="Pfam" id="PF00814">
    <property type="entry name" value="TsaD"/>
    <property type="match status" value="1"/>
</dbReference>
<name>E1R4H4_SEDSS</name>
<accession>E1R4H4</accession>
<sequence>MNILAFDTSGEVLSIRLETSRTIRNLVIDGALHHAERLMPEIDEMLKKEELSADKLDLIVTSRGPGSFTGLRIGMATAKGIAVGAHVPLVSVSTLDAMAWGKKDIATAVLPLIDARKGRFYCALYLSGERVTDYLDLDAEKIQGIIRERMEKRESELLLTGPGADLFLEQISSSPLWMLDPYRREGVGLALARCGENHYNQRGADKEGTGPFYLRQSEAELSRKK</sequence>
<dbReference type="NCBIfam" id="TIGR03725">
    <property type="entry name" value="T6A_YeaZ"/>
    <property type="match status" value="1"/>
</dbReference>
<dbReference type="AlphaFoldDB" id="E1R4H4"/>
<evidence type="ECO:0000313" key="3">
    <source>
        <dbReference type="Proteomes" id="UP000002318"/>
    </source>
</evidence>
<dbReference type="GO" id="GO:0002949">
    <property type="term" value="P:tRNA threonylcarbamoyladenosine modification"/>
    <property type="evidence" value="ECO:0007669"/>
    <property type="project" value="InterPro"/>
</dbReference>
<dbReference type="CDD" id="cd24032">
    <property type="entry name" value="ASKHA_NBD_TsaB"/>
    <property type="match status" value="1"/>
</dbReference>
<dbReference type="KEGG" id="ssm:Spirs_2605"/>
<evidence type="ECO:0000259" key="1">
    <source>
        <dbReference type="Pfam" id="PF00814"/>
    </source>
</evidence>
<dbReference type="GO" id="GO:0005829">
    <property type="term" value="C:cytosol"/>
    <property type="evidence" value="ECO:0007669"/>
    <property type="project" value="TreeGrafter"/>
</dbReference>
<dbReference type="Proteomes" id="UP000002318">
    <property type="component" value="Chromosome"/>
</dbReference>
<dbReference type="InterPro" id="IPR000905">
    <property type="entry name" value="Gcp-like_dom"/>
</dbReference>
<organism evidence="2 3">
    <name type="scientific">Sediminispirochaeta smaragdinae (strain DSM 11293 / JCM 15392 / SEBR 4228)</name>
    <name type="common">Spirochaeta smaragdinae</name>
    <dbReference type="NCBI Taxonomy" id="573413"/>
    <lineage>
        <taxon>Bacteria</taxon>
        <taxon>Pseudomonadati</taxon>
        <taxon>Spirochaetota</taxon>
        <taxon>Spirochaetia</taxon>
        <taxon>Spirochaetales</taxon>
        <taxon>Spirochaetaceae</taxon>
        <taxon>Sediminispirochaeta</taxon>
    </lineage>
</organism>
<dbReference type="InterPro" id="IPR043129">
    <property type="entry name" value="ATPase_NBD"/>
</dbReference>
<dbReference type="EMBL" id="CP002116">
    <property type="protein sequence ID" value="ADK81715.1"/>
    <property type="molecule type" value="Genomic_DNA"/>
</dbReference>
<proteinExistence type="predicted"/>
<keyword evidence="3" id="KW-1185">Reference proteome</keyword>
<dbReference type="HOGENOM" id="CLU_064886_0_1_12"/>
<dbReference type="eggNOG" id="COG1214">
    <property type="taxonomic scope" value="Bacteria"/>
</dbReference>
<feature type="domain" description="Gcp-like" evidence="1">
    <location>
        <begin position="32"/>
        <end position="139"/>
    </location>
</feature>
<dbReference type="SUPFAM" id="SSF53067">
    <property type="entry name" value="Actin-like ATPase domain"/>
    <property type="match status" value="1"/>
</dbReference>
<dbReference type="InterPro" id="IPR022496">
    <property type="entry name" value="T6A_TsaB"/>
</dbReference>
<reference evidence="2 3" key="1">
    <citation type="journal article" date="2010" name="Stand. Genomic Sci.">
        <title>Complete genome sequence of Spirochaeta smaragdinae type strain (SEBR 4228).</title>
        <authorList>
            <person name="Mavromatis K."/>
            <person name="Yasawong M."/>
            <person name="Chertkov O."/>
            <person name="Lapidus A."/>
            <person name="Lucas S."/>
            <person name="Nolan M."/>
            <person name="Del Rio T.G."/>
            <person name="Tice H."/>
            <person name="Cheng J.F."/>
            <person name="Pitluck S."/>
            <person name="Liolios K."/>
            <person name="Ivanova N."/>
            <person name="Tapia R."/>
            <person name="Han C."/>
            <person name="Bruce D."/>
            <person name="Goodwin L."/>
            <person name="Pati A."/>
            <person name="Chen A."/>
            <person name="Palaniappan K."/>
            <person name="Land M."/>
            <person name="Hauser L."/>
            <person name="Chang Y.J."/>
            <person name="Jeffries C.D."/>
            <person name="Detter J.C."/>
            <person name="Rohde M."/>
            <person name="Brambilla E."/>
            <person name="Spring S."/>
            <person name="Goker M."/>
            <person name="Sikorski J."/>
            <person name="Woyke T."/>
            <person name="Bristow J."/>
            <person name="Eisen J.A."/>
            <person name="Markowitz V."/>
            <person name="Hugenholtz P."/>
            <person name="Klenk H.P."/>
            <person name="Kyrpides N.C."/>
        </authorList>
    </citation>
    <scope>NUCLEOTIDE SEQUENCE [LARGE SCALE GENOMIC DNA]</scope>
    <source>
        <strain evidence="3">DSM 11293 / JCM 15392 / SEBR 4228</strain>
    </source>
</reference>
<dbReference type="PANTHER" id="PTHR11735">
    <property type="entry name" value="TRNA N6-ADENOSINE THREONYLCARBAMOYLTRANSFERASE"/>
    <property type="match status" value="1"/>
</dbReference>
<dbReference type="OrthoDB" id="9784166at2"/>
<dbReference type="PANTHER" id="PTHR11735:SF11">
    <property type="entry name" value="TRNA THREONYLCARBAMOYLADENOSINE BIOSYNTHESIS PROTEIN TSAB"/>
    <property type="match status" value="1"/>
</dbReference>
<dbReference type="RefSeq" id="WP_013255177.1">
    <property type="nucleotide sequence ID" value="NC_014364.1"/>
</dbReference>
<protein>
    <submittedName>
        <fullName evidence="2">Peptidase M22 glycoprotease</fullName>
    </submittedName>
</protein>